<feature type="compositionally biased region" description="Basic and acidic residues" evidence="1">
    <location>
        <begin position="37"/>
        <end position="48"/>
    </location>
</feature>
<dbReference type="AlphaFoldDB" id="A0A2N5SW39"/>
<dbReference type="OrthoDB" id="2501487at2759"/>
<dbReference type="EMBL" id="PGCJ01000849">
    <property type="protein sequence ID" value="PLW17455.1"/>
    <property type="molecule type" value="Genomic_DNA"/>
</dbReference>
<reference evidence="2 3" key="1">
    <citation type="submission" date="2017-11" db="EMBL/GenBank/DDBJ databases">
        <title>De novo assembly and phasing of dikaryotic genomes from two isolates of Puccinia coronata f. sp. avenae, the causal agent of oat crown rust.</title>
        <authorList>
            <person name="Miller M.E."/>
            <person name="Zhang Y."/>
            <person name="Omidvar V."/>
            <person name="Sperschneider J."/>
            <person name="Schwessinger B."/>
            <person name="Raley C."/>
            <person name="Palmer J.M."/>
            <person name="Garnica D."/>
            <person name="Upadhyaya N."/>
            <person name="Rathjen J."/>
            <person name="Taylor J.M."/>
            <person name="Park R.F."/>
            <person name="Dodds P.N."/>
            <person name="Hirsch C.D."/>
            <person name="Kianian S.F."/>
            <person name="Figueroa M."/>
        </authorList>
    </citation>
    <scope>NUCLEOTIDE SEQUENCE [LARGE SCALE GENOMIC DNA]</scope>
    <source>
        <strain evidence="2">12NC29</strain>
    </source>
</reference>
<evidence type="ECO:0000313" key="2">
    <source>
        <dbReference type="EMBL" id="PLW17455.1"/>
    </source>
</evidence>
<feature type="compositionally biased region" description="Acidic residues" evidence="1">
    <location>
        <begin position="277"/>
        <end position="289"/>
    </location>
</feature>
<dbReference type="Proteomes" id="UP000235388">
    <property type="component" value="Unassembled WGS sequence"/>
</dbReference>
<name>A0A2N5SW39_9BASI</name>
<organism evidence="2 3">
    <name type="scientific">Puccinia coronata f. sp. avenae</name>
    <dbReference type="NCBI Taxonomy" id="200324"/>
    <lineage>
        <taxon>Eukaryota</taxon>
        <taxon>Fungi</taxon>
        <taxon>Dikarya</taxon>
        <taxon>Basidiomycota</taxon>
        <taxon>Pucciniomycotina</taxon>
        <taxon>Pucciniomycetes</taxon>
        <taxon>Pucciniales</taxon>
        <taxon>Pucciniaceae</taxon>
        <taxon>Puccinia</taxon>
    </lineage>
</organism>
<feature type="compositionally biased region" description="Polar residues" evidence="1">
    <location>
        <begin position="53"/>
        <end position="62"/>
    </location>
</feature>
<evidence type="ECO:0000256" key="1">
    <source>
        <dbReference type="SAM" id="MobiDB-lite"/>
    </source>
</evidence>
<accession>A0A2N5SW39</accession>
<feature type="compositionally biased region" description="Polar residues" evidence="1">
    <location>
        <begin position="1"/>
        <end position="12"/>
    </location>
</feature>
<evidence type="ECO:0000313" key="3">
    <source>
        <dbReference type="Proteomes" id="UP000235388"/>
    </source>
</evidence>
<comment type="caution">
    <text evidence="2">The sequence shown here is derived from an EMBL/GenBank/DDBJ whole genome shotgun (WGS) entry which is preliminary data.</text>
</comment>
<gene>
    <name evidence="2" type="ORF">PCANC_14817</name>
</gene>
<feature type="region of interest" description="Disordered" evidence="1">
    <location>
        <begin position="276"/>
        <end position="296"/>
    </location>
</feature>
<proteinExistence type="predicted"/>
<sequence length="334" mass="37047">MLSHSPLTQSPPSRVPSVKFYIPPGSSVRKLSPPAMPERRESYNRARAEGPQPSVNNPSQGAHRSMSAADEERRRKILSVTQPGKYQIPSRASSARDGLLGHVIKQQRELPTLRRVSRVQASNLAQAQRSRSLKLRGPLLAPMQSSQTTVRPDKRPALRTQTEPIPRQKTKHVYTPCHSRAPLAPFLSAPARILSTISHLNPGGSLKIIQRKVHSSILVNNKKNSSVVQRPPNTLSRSQCSPQVQKAVSNHRNNAHNEENQVLEGFLKNNGVYLEDSNPEVDQASEDTENEVKNPTHKKNTLLKRIPYTLQLRNSIRLSSFGSSHSSGSSNSNK</sequence>
<protein>
    <submittedName>
        <fullName evidence="2">Uncharacterized protein</fullName>
    </submittedName>
</protein>
<feature type="region of interest" description="Disordered" evidence="1">
    <location>
        <begin position="1"/>
        <end position="73"/>
    </location>
</feature>
<keyword evidence="3" id="KW-1185">Reference proteome</keyword>